<evidence type="ECO:0000313" key="12">
    <source>
        <dbReference type="Proteomes" id="UP001642540"/>
    </source>
</evidence>
<dbReference type="PANTHER" id="PTHR45931:SF3">
    <property type="entry name" value="RING ZINC FINGER-CONTAINING PROTEIN"/>
    <property type="match status" value="1"/>
</dbReference>
<feature type="domain" description="RING-type" evidence="10">
    <location>
        <begin position="268"/>
        <end position="310"/>
    </location>
</feature>
<feature type="signal peptide" evidence="9">
    <location>
        <begin position="1"/>
        <end position="32"/>
    </location>
</feature>
<protein>
    <recommendedName>
        <fullName evidence="10">RING-type domain-containing protein</fullName>
    </recommendedName>
</protein>
<comment type="subcellular location">
    <subcellularLocation>
        <location evidence="1">Membrane</location>
    </subcellularLocation>
</comment>
<keyword evidence="2" id="KW-0812">Transmembrane</keyword>
<dbReference type="SMART" id="SM00184">
    <property type="entry name" value="RING"/>
    <property type="match status" value="1"/>
</dbReference>
<accession>A0ABP1RX16</accession>
<keyword evidence="9" id="KW-0732">Signal</keyword>
<keyword evidence="6" id="KW-1133">Transmembrane helix</keyword>
<dbReference type="InterPro" id="IPR013083">
    <property type="entry name" value="Znf_RING/FYVE/PHD"/>
</dbReference>
<evidence type="ECO:0000256" key="4">
    <source>
        <dbReference type="ARBA" id="ARBA00022771"/>
    </source>
</evidence>
<dbReference type="PROSITE" id="PS51257">
    <property type="entry name" value="PROKAR_LIPOPROTEIN"/>
    <property type="match status" value="1"/>
</dbReference>
<evidence type="ECO:0000256" key="6">
    <source>
        <dbReference type="ARBA" id="ARBA00022989"/>
    </source>
</evidence>
<dbReference type="InterPro" id="IPR051834">
    <property type="entry name" value="RING_finger_E3_ligase"/>
</dbReference>
<comment type="caution">
    <text evidence="11">The sequence shown here is derived from an EMBL/GenBank/DDBJ whole genome shotgun (WGS) entry which is preliminary data.</text>
</comment>
<proteinExistence type="predicted"/>
<evidence type="ECO:0000256" key="9">
    <source>
        <dbReference type="SAM" id="SignalP"/>
    </source>
</evidence>
<organism evidence="11 12">
    <name type="scientific">Orchesella dallaii</name>
    <dbReference type="NCBI Taxonomy" id="48710"/>
    <lineage>
        <taxon>Eukaryota</taxon>
        <taxon>Metazoa</taxon>
        <taxon>Ecdysozoa</taxon>
        <taxon>Arthropoda</taxon>
        <taxon>Hexapoda</taxon>
        <taxon>Collembola</taxon>
        <taxon>Entomobryomorpha</taxon>
        <taxon>Entomobryoidea</taxon>
        <taxon>Orchesellidae</taxon>
        <taxon>Orchesellinae</taxon>
        <taxon>Orchesella</taxon>
    </lineage>
</organism>
<dbReference type="InterPro" id="IPR046450">
    <property type="entry name" value="PA_dom_sf"/>
</dbReference>
<evidence type="ECO:0000256" key="7">
    <source>
        <dbReference type="ARBA" id="ARBA00023136"/>
    </source>
</evidence>
<dbReference type="SUPFAM" id="SSF52025">
    <property type="entry name" value="PA domain"/>
    <property type="match status" value="1"/>
</dbReference>
<dbReference type="Pfam" id="PF13639">
    <property type="entry name" value="zf-RING_2"/>
    <property type="match status" value="1"/>
</dbReference>
<evidence type="ECO:0000256" key="5">
    <source>
        <dbReference type="ARBA" id="ARBA00022833"/>
    </source>
</evidence>
<dbReference type="CDD" id="cd16454">
    <property type="entry name" value="RING-H2_PA-TM-RING"/>
    <property type="match status" value="1"/>
</dbReference>
<dbReference type="EMBL" id="CAXLJM020000119">
    <property type="protein sequence ID" value="CAL8137675.1"/>
    <property type="molecule type" value="Genomic_DNA"/>
</dbReference>
<keyword evidence="12" id="KW-1185">Reference proteome</keyword>
<name>A0ABP1RX16_9HEXA</name>
<dbReference type="Gene3D" id="3.50.30.30">
    <property type="match status" value="1"/>
</dbReference>
<evidence type="ECO:0000259" key="10">
    <source>
        <dbReference type="PROSITE" id="PS50089"/>
    </source>
</evidence>
<evidence type="ECO:0000256" key="8">
    <source>
        <dbReference type="PROSITE-ProRule" id="PRU00175"/>
    </source>
</evidence>
<reference evidence="11 12" key="1">
    <citation type="submission" date="2024-08" db="EMBL/GenBank/DDBJ databases">
        <authorList>
            <person name="Cucini C."/>
            <person name="Frati F."/>
        </authorList>
    </citation>
    <scope>NUCLEOTIDE SEQUENCE [LARGE SCALE GENOMIC DNA]</scope>
</reference>
<evidence type="ECO:0000313" key="11">
    <source>
        <dbReference type="EMBL" id="CAL8137675.1"/>
    </source>
</evidence>
<keyword evidence="7" id="KW-0472">Membrane</keyword>
<dbReference type="Proteomes" id="UP001642540">
    <property type="component" value="Unassembled WGS sequence"/>
</dbReference>
<dbReference type="SUPFAM" id="SSF57850">
    <property type="entry name" value="RING/U-box"/>
    <property type="match status" value="1"/>
</dbReference>
<dbReference type="PANTHER" id="PTHR45931">
    <property type="entry name" value="SI:CH211-59O9.10"/>
    <property type="match status" value="1"/>
</dbReference>
<feature type="chain" id="PRO_5045588943" description="RING-type domain-containing protein" evidence="9">
    <location>
        <begin position="33"/>
        <end position="346"/>
    </location>
</feature>
<evidence type="ECO:0000256" key="2">
    <source>
        <dbReference type="ARBA" id="ARBA00022692"/>
    </source>
</evidence>
<dbReference type="InterPro" id="IPR001841">
    <property type="entry name" value="Znf_RING"/>
</dbReference>
<dbReference type="PROSITE" id="PS50089">
    <property type="entry name" value="ZF_RING_2"/>
    <property type="match status" value="1"/>
</dbReference>
<dbReference type="InterPro" id="IPR003137">
    <property type="entry name" value="PA_domain"/>
</dbReference>
<dbReference type="Pfam" id="PF02225">
    <property type="entry name" value="PA"/>
    <property type="match status" value="1"/>
</dbReference>
<keyword evidence="3" id="KW-0479">Metal-binding</keyword>
<keyword evidence="4 8" id="KW-0863">Zinc-finger</keyword>
<dbReference type="Gene3D" id="3.30.40.10">
    <property type="entry name" value="Zinc/RING finger domain, C3HC4 (zinc finger)"/>
    <property type="match status" value="1"/>
</dbReference>
<gene>
    <name evidence="11" type="ORF">ODALV1_LOCUS27026</name>
</gene>
<evidence type="ECO:0000256" key="3">
    <source>
        <dbReference type="ARBA" id="ARBA00022723"/>
    </source>
</evidence>
<keyword evidence="5" id="KW-0862">Zinc</keyword>
<sequence>MEHFGKKSNCSLITMLFLGLSCVNTSLQSVTATSSEWPLGLPENYTTAYLNMTYNSTNGSFVNEISETGRFIMGAKIVSVSGVVIHVNSIKNGTIIHYGSDPITNKPKEEWIALIKREMCDFELKLENAYAHKAVGIIVYDVDRNDSLEDMKLFADTIPVIFTYKSEGERIANLTDGDTRVFMNITVGQKCSKGKCANDGNIFWKIFKFMWAFIYFCDTQTLLNSLDEAWQERRRGCRGSNTKKALAKTPTRSIEQTDKVVSGEGESCVICWELYTAGDMLRTLPCRHEFHKECVDPWLLEHQPTCPLCRMGILENPGCPVISLFNRIFNRSTRDNNQNRRSNSVP</sequence>
<evidence type="ECO:0000256" key="1">
    <source>
        <dbReference type="ARBA" id="ARBA00004370"/>
    </source>
</evidence>